<proteinExistence type="predicted"/>
<evidence type="ECO:0000313" key="2">
    <source>
        <dbReference type="Proteomes" id="UP001041814"/>
    </source>
</evidence>
<accession>A0ABS1DYG4</accession>
<dbReference type="EMBL" id="NRRU01000077">
    <property type="protein sequence ID" value="MBK1714700.1"/>
    <property type="molecule type" value="Genomic_DNA"/>
</dbReference>
<reference evidence="1" key="1">
    <citation type="submission" date="2017-08" db="EMBL/GenBank/DDBJ databases">
        <authorList>
            <person name="Imhoff J.F."/>
            <person name="Rahn T."/>
            <person name="Kuenzel S."/>
            <person name="Neulinger S.C."/>
        </authorList>
    </citation>
    <scope>NUCLEOTIDE SEQUENCE</scope>
    <source>
        <strain evidence="1">IM 151</strain>
    </source>
</reference>
<evidence type="ECO:0008006" key="3">
    <source>
        <dbReference type="Google" id="ProtNLM"/>
    </source>
</evidence>
<comment type="caution">
    <text evidence="1">The sequence shown here is derived from an EMBL/GenBank/DDBJ whole genome shotgun (WGS) entry which is preliminary data.</text>
</comment>
<gene>
    <name evidence="1" type="ORF">CKO43_18205</name>
</gene>
<name>A0ABS1DYG4_RUBGE</name>
<organism evidence="1 2">
    <name type="scientific">Rubrivivax gelatinosus</name>
    <name type="common">Rhodocyclus gelatinosus</name>
    <name type="synonym">Rhodopseudomonas gelatinosa</name>
    <dbReference type="NCBI Taxonomy" id="28068"/>
    <lineage>
        <taxon>Bacteria</taxon>
        <taxon>Pseudomonadati</taxon>
        <taxon>Pseudomonadota</taxon>
        <taxon>Betaproteobacteria</taxon>
        <taxon>Burkholderiales</taxon>
        <taxon>Sphaerotilaceae</taxon>
        <taxon>Rubrivivax</taxon>
    </lineage>
</organism>
<sequence>MPVVLLFEDDPTIVAEFRRLCEPKLGTTCRLEVFPLDKPPSNSDKPYDDRVEEWIRGCAFYERIVLIVTDRDLSTNSLHWKGLSQTAVSAAAKVLGLPVAGYRRVRPNIIDEFKRIPGDGLIDLSPEVNLRSSQVASLSKGFIDLRQRLENWHENGDGVQEGATSKKRRGAQATAASPGALLAGVLKQPTAAGHFDTFACGDQVAINEILRFSRSDTNVRMSVQVHRRLVAALGVWLTDLVMKYPGVLVNTIAAASYLDIHPDDFVRPQVQELFKSARYTQLPFEDEDAPLWWRHLLDEMLSEAGCSNGRELCGKRMIKNVRFCPCDADNTLHAGYYCMATGKPISAEKSSGRVRWFPPGADLARLQAKTYRKLAPWIG</sequence>
<protein>
    <recommendedName>
        <fullName evidence="3">DUF4276 family protein</fullName>
    </recommendedName>
</protein>
<keyword evidence="2" id="KW-1185">Reference proteome</keyword>
<reference evidence="1" key="2">
    <citation type="journal article" date="2020" name="Microorganisms">
        <title>Osmotic Adaptation and Compatible Solute Biosynthesis of Phototrophic Bacteria as Revealed from Genome Analyses.</title>
        <authorList>
            <person name="Imhoff J.F."/>
            <person name="Rahn T."/>
            <person name="Kunzel S."/>
            <person name="Keller A."/>
            <person name="Neulinger S.C."/>
        </authorList>
    </citation>
    <scope>NUCLEOTIDE SEQUENCE</scope>
    <source>
        <strain evidence="1">IM 151</strain>
    </source>
</reference>
<dbReference type="Proteomes" id="UP001041814">
    <property type="component" value="Unassembled WGS sequence"/>
</dbReference>
<evidence type="ECO:0000313" key="1">
    <source>
        <dbReference type="EMBL" id="MBK1714700.1"/>
    </source>
</evidence>